<gene>
    <name evidence="5" type="ORF">DFR58_10870</name>
</gene>
<feature type="domain" description="Diacylglycerol glucosyltransferase N-terminal" evidence="4">
    <location>
        <begin position="17"/>
        <end position="178"/>
    </location>
</feature>
<dbReference type="SUPFAM" id="SSF53756">
    <property type="entry name" value="UDP-Glycosyltransferase/glycogen phosphorylase"/>
    <property type="match status" value="1"/>
</dbReference>
<comment type="similarity">
    <text evidence="1">Belongs to the glycosyltransferase 28 family.</text>
</comment>
<accession>A0A369B9D9</accession>
<dbReference type="EMBL" id="QPJT01000008">
    <property type="protein sequence ID" value="RCX17176.1"/>
    <property type="molecule type" value="Genomic_DNA"/>
</dbReference>
<dbReference type="OrthoDB" id="9815663at2"/>
<sequence length="415" mass="46327">MIKNVMIVSSDFTGHGHKSITDSLTEQLSRYPGVKVHVIDGFALAGNMGVKVGKLYGSVTRNAKEVWKFLWDISLKKPSLICELAEISIRDSFLEELNLIKPDLILCVHPNFNGSILNILEKHKINIPFVTLIADLISIAPLWADKRADFTICPTKESKYKCLEFGVPESKLKVIGFPSREKFCKHLTDDSFNIQQLPKRYPDKPLECLIMSGGEGVGNMRRVAQILLANFNCNVNIIAGRNKLLRARLEAFLTEKYGGRVKVYGFVENVQDLMLASDITFARGSPNVMMEAVLCGTPLVITGALPGQEAGNPGYAEKYNLGVSCPDLRKLKGIVAELLENNGQKLSSVREAQCRYRNPNIAKEIAEFLLSVEKNNLSPHADESAAQPVKRYTFRTIVMRNRIKRKGMKKEESLS</sequence>
<dbReference type="GO" id="GO:0009247">
    <property type="term" value="P:glycolipid biosynthetic process"/>
    <property type="evidence" value="ECO:0007669"/>
    <property type="project" value="InterPro"/>
</dbReference>
<keyword evidence="6" id="KW-1185">Reference proteome</keyword>
<evidence type="ECO:0000256" key="3">
    <source>
        <dbReference type="ARBA" id="ARBA00022679"/>
    </source>
</evidence>
<name>A0A369B9D9_9FIRM</name>
<evidence type="ECO:0000256" key="1">
    <source>
        <dbReference type="ARBA" id="ARBA00006962"/>
    </source>
</evidence>
<dbReference type="PANTHER" id="PTHR43025">
    <property type="entry name" value="MONOGALACTOSYLDIACYLGLYCEROL SYNTHASE"/>
    <property type="match status" value="1"/>
</dbReference>
<dbReference type="InterPro" id="IPR009695">
    <property type="entry name" value="Diacylglyc_glucosyltr_N"/>
</dbReference>
<dbReference type="RefSeq" id="WP_114297411.1">
    <property type="nucleotide sequence ID" value="NZ_QPJT01000008.1"/>
</dbReference>
<evidence type="ECO:0000256" key="2">
    <source>
        <dbReference type="ARBA" id="ARBA00022676"/>
    </source>
</evidence>
<keyword evidence="3" id="KW-0808">Transferase</keyword>
<dbReference type="Proteomes" id="UP000253034">
    <property type="component" value="Unassembled WGS sequence"/>
</dbReference>
<dbReference type="InterPro" id="IPR050519">
    <property type="entry name" value="Glycosyltransf_28_UgtP"/>
</dbReference>
<dbReference type="GO" id="GO:0016758">
    <property type="term" value="F:hexosyltransferase activity"/>
    <property type="evidence" value="ECO:0007669"/>
    <property type="project" value="InterPro"/>
</dbReference>
<dbReference type="AlphaFoldDB" id="A0A369B9D9"/>
<proteinExistence type="inferred from homology"/>
<protein>
    <submittedName>
        <fullName evidence="5">Monogalactosyldiacylglycerol synthase</fullName>
    </submittedName>
</protein>
<dbReference type="GO" id="GO:0016020">
    <property type="term" value="C:membrane"/>
    <property type="evidence" value="ECO:0007669"/>
    <property type="project" value="GOC"/>
</dbReference>
<evidence type="ECO:0000313" key="6">
    <source>
        <dbReference type="Proteomes" id="UP000253034"/>
    </source>
</evidence>
<reference evidence="5 6" key="1">
    <citation type="submission" date="2018-07" db="EMBL/GenBank/DDBJ databases">
        <title>Genomic Encyclopedia of Type Strains, Phase IV (KMG-IV): sequencing the most valuable type-strain genomes for metagenomic binning, comparative biology and taxonomic classification.</title>
        <authorList>
            <person name="Goeker M."/>
        </authorList>
    </citation>
    <scope>NUCLEOTIDE SEQUENCE [LARGE SCALE GENOMIC DNA]</scope>
    <source>
        <strain evidence="5 6">DSM 27016</strain>
    </source>
</reference>
<keyword evidence="2" id="KW-0328">Glycosyltransferase</keyword>
<dbReference type="Pfam" id="PF06925">
    <property type="entry name" value="MGDG_synth"/>
    <property type="match status" value="1"/>
</dbReference>
<evidence type="ECO:0000259" key="4">
    <source>
        <dbReference type="Pfam" id="PF06925"/>
    </source>
</evidence>
<dbReference type="Gene3D" id="3.40.50.2000">
    <property type="entry name" value="Glycogen Phosphorylase B"/>
    <property type="match status" value="1"/>
</dbReference>
<comment type="caution">
    <text evidence="5">The sequence shown here is derived from an EMBL/GenBank/DDBJ whole genome shotgun (WGS) entry which is preliminary data.</text>
</comment>
<evidence type="ECO:0000313" key="5">
    <source>
        <dbReference type="EMBL" id="RCX17176.1"/>
    </source>
</evidence>
<organism evidence="5 6">
    <name type="scientific">Anaerobacterium chartisolvens</name>
    <dbReference type="NCBI Taxonomy" id="1297424"/>
    <lineage>
        <taxon>Bacteria</taxon>
        <taxon>Bacillati</taxon>
        <taxon>Bacillota</taxon>
        <taxon>Clostridia</taxon>
        <taxon>Eubacteriales</taxon>
        <taxon>Oscillospiraceae</taxon>
        <taxon>Anaerobacterium</taxon>
    </lineage>
</organism>
<dbReference type="Pfam" id="PF13692">
    <property type="entry name" value="Glyco_trans_1_4"/>
    <property type="match status" value="1"/>
</dbReference>
<dbReference type="PANTHER" id="PTHR43025:SF3">
    <property type="entry name" value="MONOGALACTOSYLDIACYLGLYCEROL SYNTHASE 1, CHLOROPLASTIC"/>
    <property type="match status" value="1"/>
</dbReference>